<dbReference type="AlphaFoldDB" id="Q1J0E1"/>
<dbReference type="eggNOG" id="ENOG5033ATA">
    <property type="taxonomic scope" value="Bacteria"/>
</dbReference>
<dbReference type="RefSeq" id="WP_011529884.1">
    <property type="nucleotide sequence ID" value="NC_008025.1"/>
</dbReference>
<name>Q1J0E1_DEIGD</name>
<reference evidence="1" key="1">
    <citation type="submission" date="2006-04" db="EMBL/GenBank/DDBJ databases">
        <title>Complete sequence of chromosome of Deinococcus geothermalis DSM 11300.</title>
        <authorList>
            <consortium name="US DOE Joint Genome Institute"/>
            <person name="Copeland A."/>
            <person name="Lucas S."/>
            <person name="Lapidus A."/>
            <person name="Barry K."/>
            <person name="Detter J.C."/>
            <person name="Glavina del Rio T."/>
            <person name="Hammon N."/>
            <person name="Israni S."/>
            <person name="Dalin E."/>
            <person name="Tice H."/>
            <person name="Pitluck S."/>
            <person name="Brettin T."/>
            <person name="Bruce D."/>
            <person name="Han C."/>
            <person name="Tapia R."/>
            <person name="Saunders E."/>
            <person name="Gilna P."/>
            <person name="Schmutz J."/>
            <person name="Larimer F."/>
            <person name="Land M."/>
            <person name="Hauser L."/>
            <person name="Kyrpides N."/>
            <person name="Kim E."/>
            <person name="Daly M.J."/>
            <person name="Fredrickson J.K."/>
            <person name="Makarova K.S."/>
            <person name="Gaidamakova E.K."/>
            <person name="Zhai M."/>
            <person name="Richardson P."/>
        </authorList>
    </citation>
    <scope>NUCLEOTIDE SEQUENCE</scope>
    <source>
        <strain evidence="1">DSM 11300</strain>
    </source>
</reference>
<proteinExistence type="predicted"/>
<protein>
    <submittedName>
        <fullName evidence="1">Uncharacterized protein</fullName>
    </submittedName>
</protein>
<organism evidence="1 2">
    <name type="scientific">Deinococcus geothermalis (strain DSM 11300 / CIP 105573 / AG-3a)</name>
    <dbReference type="NCBI Taxonomy" id="319795"/>
    <lineage>
        <taxon>Bacteria</taxon>
        <taxon>Thermotogati</taxon>
        <taxon>Deinococcota</taxon>
        <taxon>Deinococci</taxon>
        <taxon>Deinococcales</taxon>
        <taxon>Deinococcaceae</taxon>
        <taxon>Deinococcus</taxon>
    </lineage>
</organism>
<accession>Q1J0E1</accession>
<dbReference type="EMBL" id="CP000359">
    <property type="protein sequence ID" value="ABF45043.1"/>
    <property type="molecule type" value="Genomic_DNA"/>
</dbReference>
<sequence length="272" mass="27614">MRDLPPPLRTSALARTLDFSFPSNRFAVVGTAGSVVAARLSGRAWSTALEVGAAGFLAWATARELDPDHPDTANAALPLAALTALLGGTPQPLAGLGVLSGLRTLAGTVGNAPTPLDVAALAAQATVSARRGARVAALVPGTALALSTLPSDALRAFGGAPWLTVAAGLFPSGGRAGREHSVPSDVLTLAALGLTLALSAPEALRSRRDRSPLAVSAERVRLARLLAVGTLGAGLLARQTRSLAPLAAAALTVGLRRVQPVQVNRQSKRRPD</sequence>
<evidence type="ECO:0000313" key="2">
    <source>
        <dbReference type="Proteomes" id="UP000002431"/>
    </source>
</evidence>
<dbReference type="HOGENOM" id="CLU_1033353_0_0_0"/>
<keyword evidence="2" id="KW-1185">Reference proteome</keyword>
<gene>
    <name evidence="1" type="ordered locus">Dgeo_0741</name>
</gene>
<dbReference type="STRING" id="319795.Dgeo_0741"/>
<dbReference type="Proteomes" id="UP000002431">
    <property type="component" value="Chromosome"/>
</dbReference>
<dbReference type="KEGG" id="dge:Dgeo_0741"/>
<evidence type="ECO:0000313" key="1">
    <source>
        <dbReference type="EMBL" id="ABF45043.1"/>
    </source>
</evidence>